<gene>
    <name evidence="2" type="ORF">B0H17DRAFT_955548</name>
    <name evidence="1" type="ORF">B0H17DRAFT_966829</name>
</gene>
<organism evidence="1 3">
    <name type="scientific">Mycena rosella</name>
    <name type="common">Pink bonnet</name>
    <name type="synonym">Agaricus rosellus</name>
    <dbReference type="NCBI Taxonomy" id="1033263"/>
    <lineage>
        <taxon>Eukaryota</taxon>
        <taxon>Fungi</taxon>
        <taxon>Dikarya</taxon>
        <taxon>Basidiomycota</taxon>
        <taxon>Agaricomycotina</taxon>
        <taxon>Agaricomycetes</taxon>
        <taxon>Agaricomycetidae</taxon>
        <taxon>Agaricales</taxon>
        <taxon>Marasmiineae</taxon>
        <taxon>Mycenaceae</taxon>
        <taxon>Mycena</taxon>
    </lineage>
</organism>
<reference evidence="1" key="1">
    <citation type="submission" date="2023-03" db="EMBL/GenBank/DDBJ databases">
        <title>Massive genome expansion in bonnet fungi (Mycena s.s.) driven by repeated elements and novel gene families across ecological guilds.</title>
        <authorList>
            <consortium name="Lawrence Berkeley National Laboratory"/>
            <person name="Harder C.B."/>
            <person name="Miyauchi S."/>
            <person name="Viragh M."/>
            <person name="Kuo A."/>
            <person name="Thoen E."/>
            <person name="Andreopoulos B."/>
            <person name="Lu D."/>
            <person name="Skrede I."/>
            <person name="Drula E."/>
            <person name="Henrissat B."/>
            <person name="Morin E."/>
            <person name="Kohler A."/>
            <person name="Barry K."/>
            <person name="LaButti K."/>
            <person name="Morin E."/>
            <person name="Salamov A."/>
            <person name="Lipzen A."/>
            <person name="Mereny Z."/>
            <person name="Hegedus B."/>
            <person name="Baldrian P."/>
            <person name="Stursova M."/>
            <person name="Weitz H."/>
            <person name="Taylor A."/>
            <person name="Grigoriev I.V."/>
            <person name="Nagy L.G."/>
            <person name="Martin F."/>
            <person name="Kauserud H."/>
        </authorList>
    </citation>
    <scope>NUCLEOTIDE SEQUENCE</scope>
    <source>
        <strain evidence="1">CBHHK067</strain>
    </source>
</reference>
<dbReference type="Proteomes" id="UP001221757">
    <property type="component" value="Unassembled WGS sequence"/>
</dbReference>
<dbReference type="EMBL" id="JARKIE010000287">
    <property type="protein sequence ID" value="KAJ7657576.1"/>
    <property type="molecule type" value="Genomic_DNA"/>
</dbReference>
<proteinExistence type="predicted"/>
<dbReference type="EMBL" id="JARKIE010000951">
    <property type="protein sequence ID" value="KAJ7611964.1"/>
    <property type="molecule type" value="Genomic_DNA"/>
</dbReference>
<protein>
    <submittedName>
        <fullName evidence="1">Uncharacterized protein</fullName>
    </submittedName>
</protein>
<accession>A0AAD7FCI1</accession>
<dbReference type="AlphaFoldDB" id="A0AAD7FCI1"/>
<keyword evidence="3" id="KW-1185">Reference proteome</keyword>
<evidence type="ECO:0000313" key="1">
    <source>
        <dbReference type="EMBL" id="KAJ7611964.1"/>
    </source>
</evidence>
<sequence length="126" mass="14515">MRILPLPYHGTTASVAKAAAIGRGRPRLLHTRDSAYLLKLAQHNPCYFLDEYQHFPEKYRHMPVHISTVHCTFERAGLSVKRLQRMASEKDPIAEGYFINHISQYPADYLVALAKMSKDDRTYARL</sequence>
<name>A0AAD7FCI1_MYCRO</name>
<evidence type="ECO:0000313" key="2">
    <source>
        <dbReference type="EMBL" id="KAJ7657576.1"/>
    </source>
</evidence>
<evidence type="ECO:0000313" key="3">
    <source>
        <dbReference type="Proteomes" id="UP001221757"/>
    </source>
</evidence>
<comment type="caution">
    <text evidence="1">The sequence shown here is derived from an EMBL/GenBank/DDBJ whole genome shotgun (WGS) entry which is preliminary data.</text>
</comment>